<dbReference type="Proteomes" id="UP001320420">
    <property type="component" value="Unassembled WGS sequence"/>
</dbReference>
<feature type="region of interest" description="Disordered" evidence="1">
    <location>
        <begin position="465"/>
        <end position="484"/>
    </location>
</feature>
<feature type="region of interest" description="Disordered" evidence="1">
    <location>
        <begin position="352"/>
        <end position="371"/>
    </location>
</feature>
<dbReference type="AlphaFoldDB" id="A0AAN9V1T1"/>
<feature type="compositionally biased region" description="Basic residues" evidence="1">
    <location>
        <begin position="377"/>
        <end position="387"/>
    </location>
</feature>
<gene>
    <name evidence="2" type="ORF">SLS62_005098</name>
</gene>
<evidence type="ECO:0000256" key="1">
    <source>
        <dbReference type="SAM" id="MobiDB-lite"/>
    </source>
</evidence>
<reference evidence="2 3" key="1">
    <citation type="submission" date="2024-02" db="EMBL/GenBank/DDBJ databases">
        <title>De novo assembly and annotation of 12 fungi associated with fruit tree decline syndrome in Ontario, Canada.</title>
        <authorList>
            <person name="Sulman M."/>
            <person name="Ellouze W."/>
            <person name="Ilyukhin E."/>
        </authorList>
    </citation>
    <scope>NUCLEOTIDE SEQUENCE [LARGE SCALE GENOMIC DNA]</scope>
    <source>
        <strain evidence="2 3">M11/M66-122</strain>
    </source>
</reference>
<organism evidence="2 3">
    <name type="scientific">Diatrype stigma</name>
    <dbReference type="NCBI Taxonomy" id="117547"/>
    <lineage>
        <taxon>Eukaryota</taxon>
        <taxon>Fungi</taxon>
        <taxon>Dikarya</taxon>
        <taxon>Ascomycota</taxon>
        <taxon>Pezizomycotina</taxon>
        <taxon>Sordariomycetes</taxon>
        <taxon>Xylariomycetidae</taxon>
        <taxon>Xylariales</taxon>
        <taxon>Diatrypaceae</taxon>
        <taxon>Diatrype</taxon>
    </lineage>
</organism>
<feature type="region of interest" description="Disordered" evidence="1">
    <location>
        <begin position="255"/>
        <end position="276"/>
    </location>
</feature>
<proteinExistence type="predicted"/>
<evidence type="ECO:0000313" key="2">
    <source>
        <dbReference type="EMBL" id="KAK7752939.1"/>
    </source>
</evidence>
<protein>
    <submittedName>
        <fullName evidence="2">Uncharacterized protein</fullName>
    </submittedName>
</protein>
<dbReference type="EMBL" id="JAKJXP020000033">
    <property type="protein sequence ID" value="KAK7752939.1"/>
    <property type="molecule type" value="Genomic_DNA"/>
</dbReference>
<feature type="region of interest" description="Disordered" evidence="1">
    <location>
        <begin position="377"/>
        <end position="417"/>
    </location>
</feature>
<comment type="caution">
    <text evidence="2">The sequence shown here is derived from an EMBL/GenBank/DDBJ whole genome shotgun (WGS) entry which is preliminary data.</text>
</comment>
<keyword evidence="3" id="KW-1185">Reference proteome</keyword>
<name>A0AAN9V1T1_9PEZI</name>
<evidence type="ECO:0000313" key="3">
    <source>
        <dbReference type="Proteomes" id="UP001320420"/>
    </source>
</evidence>
<feature type="compositionally biased region" description="Low complexity" evidence="1">
    <location>
        <begin position="401"/>
        <end position="415"/>
    </location>
</feature>
<sequence length="484" mass="54457">MQPRPEAVQGFWTYDGKLRYKDIPRRNALEIRTLCFPEEYPPCQDKPDEKDVLAEDWEPPDVLDRKFAMAQFSHYALPFSRSFTQDKMIKLLKDALLAGKFEHVPREMLVLEADLRAQYTPLKEAYDAEMEQDRLVDMKRREDFSMKASIDQGLFIQKYFLDARGRPDMTIMPSAIMVPSSFGGDPLPFQTVRYAKNVPSLRTKIEKFGALDVAFVGWTDAAIKKARDQYADKHAAQEAEVAIPYEVHRENRAQAAHGTYSKTSHQAPPKQAPHNQTLIPNASVVGKYKVSSPDIENGFCTQGDMMLKIYATKTPDFYVGEFDIGILEGVMVLSTDEAQLTKYLDLARTLDGLDNGERSDTSGSSDDDSVEELGHTIKHTGNSKRKGGASEVSQAPKRAKTSSTGPLTSPPTLWLQWRGRDTGTNEAQLGGYAEKMGHINFSCSQELVRFSGVIWLDHMAKFSGRKVSDDPGKRTMGWSDFSQW</sequence>
<accession>A0AAN9V1T1</accession>